<protein>
    <recommendedName>
        <fullName evidence="1">Amine oxidase domain-containing protein</fullName>
    </recommendedName>
</protein>
<dbReference type="PANTHER" id="PTHR43734:SF4">
    <property type="entry name" value="AMINE OXIDASE DOMAIN-CONTAINING PROTEIN"/>
    <property type="match status" value="1"/>
</dbReference>
<sequence length="499" mass="57031">MEGPIYIRPDNPQSVDNVIVTMRIVIIGSGPCGLGAAWRAQEVVRQGYQNLEWKVVEQEQNPGGLAKTIVDEQGFLWDIGAHVIFSHYAYFTSLLDIALPSEEWSIKKREAWVWMRNTCIPYPLQQNLYRLPNDEIIRCIDGLLEVEKKRLTFNKPRTFRDWLEQSFGTGLCETFMFPYNFKVWACPPEKMNVEWMGERVATVDVSKVIANVILKNDDGGWGPNSTFRYPKHGGTGAIWTGLYNKLPAKNFHFLKSVTSIDVAKKEIAYSDGSNERYDAIISTMPLNRLCCIVKGTSLSPDIIQKKASQFRYSSSHIVGFGINGQPPLLLQDKTWLYFPEDDCPFYRVSVFSNFASENVPRPGEQWSLMCEIAESLDKPVEHDKVVAAAEQGLKNTKIIDDRTEIISRFHIRLEHGYPTPFCGRDLLCEEISDELELFQIYSRGRFGSWRYEIANQDHSVMQGVEAIDRILFGTEEMTIKHSNIVNQNRDTKGRQAMSV</sequence>
<comment type="caution">
    <text evidence="2">The sequence shown here is derived from an EMBL/GenBank/DDBJ whole genome shotgun (WGS) entry which is preliminary data.</text>
</comment>
<evidence type="ECO:0000259" key="1">
    <source>
        <dbReference type="Pfam" id="PF01593"/>
    </source>
</evidence>
<gene>
    <name evidence="2" type="ORF">XAT740_LOCUS45128</name>
</gene>
<evidence type="ECO:0000313" key="2">
    <source>
        <dbReference type="EMBL" id="CAF1577503.1"/>
    </source>
</evidence>
<reference evidence="2" key="1">
    <citation type="submission" date="2021-02" db="EMBL/GenBank/DDBJ databases">
        <authorList>
            <person name="Nowell W R."/>
        </authorList>
    </citation>
    <scope>NUCLEOTIDE SEQUENCE</scope>
</reference>
<dbReference type="InterPro" id="IPR002937">
    <property type="entry name" value="Amino_oxidase"/>
</dbReference>
<dbReference type="GO" id="GO:0016491">
    <property type="term" value="F:oxidoreductase activity"/>
    <property type="evidence" value="ECO:0007669"/>
    <property type="project" value="InterPro"/>
</dbReference>
<feature type="domain" description="Amine oxidase" evidence="1">
    <location>
        <begin position="45"/>
        <end position="324"/>
    </location>
</feature>
<dbReference type="Pfam" id="PF01593">
    <property type="entry name" value="Amino_oxidase"/>
    <property type="match status" value="1"/>
</dbReference>
<accession>A0A815Z1P6</accession>
<dbReference type="EMBL" id="CAJNOR010005837">
    <property type="protein sequence ID" value="CAF1577503.1"/>
    <property type="molecule type" value="Genomic_DNA"/>
</dbReference>
<dbReference type="Proteomes" id="UP000663828">
    <property type="component" value="Unassembled WGS sequence"/>
</dbReference>
<dbReference type="PANTHER" id="PTHR43734">
    <property type="entry name" value="PHYTOENE DESATURASE"/>
    <property type="match status" value="1"/>
</dbReference>
<dbReference type="InterPro" id="IPR036188">
    <property type="entry name" value="FAD/NAD-bd_sf"/>
</dbReference>
<keyword evidence="3" id="KW-1185">Reference proteome</keyword>
<name>A0A815Z1P6_ADIRI</name>
<organism evidence="2 3">
    <name type="scientific">Adineta ricciae</name>
    <name type="common">Rotifer</name>
    <dbReference type="NCBI Taxonomy" id="249248"/>
    <lineage>
        <taxon>Eukaryota</taxon>
        <taxon>Metazoa</taxon>
        <taxon>Spiralia</taxon>
        <taxon>Gnathifera</taxon>
        <taxon>Rotifera</taxon>
        <taxon>Eurotatoria</taxon>
        <taxon>Bdelloidea</taxon>
        <taxon>Adinetida</taxon>
        <taxon>Adinetidae</taxon>
        <taxon>Adineta</taxon>
    </lineage>
</organism>
<evidence type="ECO:0000313" key="3">
    <source>
        <dbReference type="Proteomes" id="UP000663828"/>
    </source>
</evidence>
<dbReference type="SUPFAM" id="SSF51905">
    <property type="entry name" value="FAD/NAD(P)-binding domain"/>
    <property type="match status" value="1"/>
</dbReference>
<dbReference type="Gene3D" id="3.50.50.60">
    <property type="entry name" value="FAD/NAD(P)-binding domain"/>
    <property type="match status" value="1"/>
</dbReference>
<dbReference type="AlphaFoldDB" id="A0A815Z1P6"/>
<proteinExistence type="predicted"/>